<keyword evidence="4" id="KW-1185">Reference proteome</keyword>
<dbReference type="GO" id="GO:0004527">
    <property type="term" value="F:exonuclease activity"/>
    <property type="evidence" value="ECO:0007669"/>
    <property type="project" value="UniProtKB-KW"/>
</dbReference>
<evidence type="ECO:0000259" key="2">
    <source>
        <dbReference type="Pfam" id="PF13511"/>
    </source>
</evidence>
<evidence type="ECO:0000256" key="1">
    <source>
        <dbReference type="SAM" id="MobiDB-lite"/>
    </source>
</evidence>
<accession>A0A7W0C7M8</accession>
<sequence>MKIFVYIILVMPVLFLWSLPVEAEYYQYKDENGKLHYTDDISQIPEHSSETLKKFDSVSSRPESTRPESRKRNQSQNRHASGETWDGKLENTAKQLDSEREKLQQTYQELQNEKQELKQKSTDDMTKSERNAHARKIRELNSRIRRYNEQEKAFSEKIKRLNGRINDKEDNAGQR</sequence>
<keyword evidence="3" id="KW-0540">Nuclease</keyword>
<dbReference type="Pfam" id="PF13511">
    <property type="entry name" value="DUF4124"/>
    <property type="match status" value="1"/>
</dbReference>
<organism evidence="3 4">
    <name type="scientific">Desulfosalsimonas propionicica</name>
    <dbReference type="NCBI Taxonomy" id="332175"/>
    <lineage>
        <taxon>Bacteria</taxon>
        <taxon>Pseudomonadati</taxon>
        <taxon>Thermodesulfobacteriota</taxon>
        <taxon>Desulfobacteria</taxon>
        <taxon>Desulfobacterales</taxon>
        <taxon>Desulfosalsimonadaceae</taxon>
        <taxon>Desulfosalsimonas</taxon>
    </lineage>
</organism>
<keyword evidence="3" id="KW-0378">Hydrolase</keyword>
<dbReference type="EMBL" id="JACDUS010000002">
    <property type="protein sequence ID" value="MBA2880644.1"/>
    <property type="molecule type" value="Genomic_DNA"/>
</dbReference>
<dbReference type="Proteomes" id="UP000525298">
    <property type="component" value="Unassembled WGS sequence"/>
</dbReference>
<evidence type="ECO:0000313" key="3">
    <source>
        <dbReference type="EMBL" id="MBA2880644.1"/>
    </source>
</evidence>
<feature type="compositionally biased region" description="Basic and acidic residues" evidence="1">
    <location>
        <begin position="47"/>
        <end position="56"/>
    </location>
</feature>
<comment type="caution">
    <text evidence="3">The sequence shown here is derived from an EMBL/GenBank/DDBJ whole genome shotgun (WGS) entry which is preliminary data.</text>
</comment>
<feature type="domain" description="DUF4124" evidence="2">
    <location>
        <begin position="17"/>
        <end position="53"/>
    </location>
</feature>
<gene>
    <name evidence="3" type="ORF">HNR65_000962</name>
</gene>
<name>A0A7W0C7M8_9BACT</name>
<dbReference type="RefSeq" id="WP_181550308.1">
    <property type="nucleotide sequence ID" value="NZ_JACDUS010000002.1"/>
</dbReference>
<protein>
    <submittedName>
        <fullName evidence="3">DNA repair exonuclease SbcCD ATPase subunit</fullName>
    </submittedName>
</protein>
<dbReference type="AlphaFoldDB" id="A0A7W0C7M8"/>
<feature type="compositionally biased region" description="Basic and acidic residues" evidence="1">
    <location>
        <begin position="85"/>
        <end position="103"/>
    </location>
</feature>
<dbReference type="InterPro" id="IPR025392">
    <property type="entry name" value="DUF4124"/>
</dbReference>
<feature type="region of interest" description="Disordered" evidence="1">
    <location>
        <begin position="46"/>
        <end position="148"/>
    </location>
</feature>
<reference evidence="3 4" key="1">
    <citation type="submission" date="2020-07" db="EMBL/GenBank/DDBJ databases">
        <title>Genomic Encyclopedia of Type Strains, Phase IV (KMG-IV): sequencing the most valuable type-strain genomes for metagenomic binning, comparative biology and taxonomic classification.</title>
        <authorList>
            <person name="Goeker M."/>
        </authorList>
    </citation>
    <scope>NUCLEOTIDE SEQUENCE [LARGE SCALE GENOMIC DNA]</scope>
    <source>
        <strain evidence="3 4">DSM 17721</strain>
    </source>
</reference>
<evidence type="ECO:0000313" key="4">
    <source>
        <dbReference type="Proteomes" id="UP000525298"/>
    </source>
</evidence>
<feature type="compositionally biased region" description="Basic and acidic residues" evidence="1">
    <location>
        <begin position="111"/>
        <end position="148"/>
    </location>
</feature>
<proteinExistence type="predicted"/>
<keyword evidence="3" id="KW-0269">Exonuclease</keyword>